<proteinExistence type="predicted"/>
<reference evidence="2" key="1">
    <citation type="journal article" date="2024" name="Proc. Natl. Acad. Sci. U.S.A.">
        <title>Extraordinary preservation of gene collinearity over three hundred million years revealed in homosporous lycophytes.</title>
        <authorList>
            <person name="Li C."/>
            <person name="Wickell D."/>
            <person name="Kuo L.Y."/>
            <person name="Chen X."/>
            <person name="Nie B."/>
            <person name="Liao X."/>
            <person name="Peng D."/>
            <person name="Ji J."/>
            <person name="Jenkins J."/>
            <person name="Williams M."/>
            <person name="Shu S."/>
            <person name="Plott C."/>
            <person name="Barry K."/>
            <person name="Rajasekar S."/>
            <person name="Grimwood J."/>
            <person name="Han X."/>
            <person name="Sun S."/>
            <person name="Hou Z."/>
            <person name="He W."/>
            <person name="Dai G."/>
            <person name="Sun C."/>
            <person name="Schmutz J."/>
            <person name="Leebens-Mack J.H."/>
            <person name="Li F.W."/>
            <person name="Wang L."/>
        </authorList>
    </citation>
    <scope>NUCLEOTIDE SEQUENCE [LARGE SCALE GENOMIC DNA]</scope>
    <source>
        <strain evidence="2">cv. PW_Plant_1</strain>
    </source>
</reference>
<accession>A0ACC2A9F5</accession>
<evidence type="ECO:0000313" key="1">
    <source>
        <dbReference type="EMBL" id="KAJ7513752.1"/>
    </source>
</evidence>
<keyword evidence="2" id="KW-1185">Reference proteome</keyword>
<protein>
    <submittedName>
        <fullName evidence="1">Uncharacterized protein</fullName>
    </submittedName>
</protein>
<evidence type="ECO:0000313" key="2">
    <source>
        <dbReference type="Proteomes" id="UP001162992"/>
    </source>
</evidence>
<dbReference type="Proteomes" id="UP001162992">
    <property type="component" value="Chromosome 23"/>
</dbReference>
<dbReference type="EMBL" id="CM055114">
    <property type="protein sequence ID" value="KAJ7513752.1"/>
    <property type="molecule type" value="Genomic_DNA"/>
</dbReference>
<name>A0ACC2A9F5_DIPCM</name>
<sequence length="250" mass="28013">MMSSSEITAKTSSKSVVQPVFTYKYQVLFRLCLAVICSSFIVVFLFTPNRVLPKFVALFNNEVPKITRVLRTWLTPAFFFVLLNLMVAVILIQSGLFALTEKHSSSIHEESECSENVSLKESSETGAASANTVAPKSEREDTILENPNEEISSQNLTLKSKDSESAVSTFRVISQKSAKSATKAKLSRSTRSVPESHSKNGHQIVVNHEIDELNERIEAFISKARQQMRQQEQQASRLFDNDGTRNPHGW</sequence>
<gene>
    <name evidence="1" type="ORF">O6H91_23G013000</name>
</gene>
<organism evidence="1 2">
    <name type="scientific">Diphasiastrum complanatum</name>
    <name type="common">Issler's clubmoss</name>
    <name type="synonym">Lycopodium complanatum</name>
    <dbReference type="NCBI Taxonomy" id="34168"/>
    <lineage>
        <taxon>Eukaryota</taxon>
        <taxon>Viridiplantae</taxon>
        <taxon>Streptophyta</taxon>
        <taxon>Embryophyta</taxon>
        <taxon>Tracheophyta</taxon>
        <taxon>Lycopodiopsida</taxon>
        <taxon>Lycopodiales</taxon>
        <taxon>Lycopodiaceae</taxon>
        <taxon>Lycopodioideae</taxon>
        <taxon>Diphasiastrum</taxon>
    </lineage>
</organism>
<comment type="caution">
    <text evidence="1">The sequence shown here is derived from an EMBL/GenBank/DDBJ whole genome shotgun (WGS) entry which is preliminary data.</text>
</comment>